<evidence type="ECO:0000256" key="9">
    <source>
        <dbReference type="ARBA" id="ARBA00023136"/>
    </source>
</evidence>
<keyword evidence="8 13" id="KW-0175">Coiled coil</keyword>
<name>A0A8R1Y011_ONCVO</name>
<evidence type="ECO:0000256" key="1">
    <source>
        <dbReference type="ARBA" id="ARBA00004651"/>
    </source>
</evidence>
<evidence type="ECO:0000256" key="10">
    <source>
        <dbReference type="ARBA" id="ARBA00023180"/>
    </source>
</evidence>
<keyword evidence="5" id="KW-0808">Transferase</keyword>
<feature type="transmembrane region" description="Helical" evidence="14">
    <location>
        <begin position="202"/>
        <end position="224"/>
    </location>
</feature>
<dbReference type="EC" id="2.4.1.16" evidence="2"/>
<dbReference type="EMBL" id="CMVM020000161">
    <property type="status" value="NOT_ANNOTATED_CDS"/>
    <property type="molecule type" value="Genomic_DNA"/>
</dbReference>
<dbReference type="PANTHER" id="PTHR22914">
    <property type="entry name" value="CHITIN SYNTHASE"/>
    <property type="match status" value="1"/>
</dbReference>
<dbReference type="Pfam" id="PF03142">
    <property type="entry name" value="Chitin_synth_2"/>
    <property type="match status" value="1"/>
</dbReference>
<feature type="transmembrane region" description="Helical" evidence="14">
    <location>
        <begin position="46"/>
        <end position="70"/>
    </location>
</feature>
<comment type="similarity">
    <text evidence="11">Belongs to the chitin synthase family. Class IV subfamily.</text>
</comment>
<feature type="transmembrane region" description="Helical" evidence="14">
    <location>
        <begin position="944"/>
        <end position="963"/>
    </location>
</feature>
<dbReference type="Gene3D" id="3.90.550.10">
    <property type="entry name" value="Spore Coat Polysaccharide Biosynthesis Protein SpsA, Chain A"/>
    <property type="match status" value="1"/>
</dbReference>
<dbReference type="InterPro" id="IPR055120">
    <property type="entry name" value="Chs-1/2_IV_N"/>
</dbReference>
<evidence type="ECO:0000256" key="4">
    <source>
        <dbReference type="ARBA" id="ARBA00022676"/>
    </source>
</evidence>
<dbReference type="GO" id="GO:0004100">
    <property type="term" value="F:chitin synthase activity"/>
    <property type="evidence" value="ECO:0007669"/>
    <property type="project" value="UniProtKB-EC"/>
</dbReference>
<evidence type="ECO:0000256" key="7">
    <source>
        <dbReference type="ARBA" id="ARBA00022989"/>
    </source>
</evidence>
<keyword evidence="6 14" id="KW-0812">Transmembrane</keyword>
<comment type="subcellular location">
    <subcellularLocation>
        <location evidence="1">Cell membrane</location>
        <topology evidence="1">Multi-pass membrane protein</topology>
    </subcellularLocation>
</comment>
<evidence type="ECO:0000313" key="16">
    <source>
        <dbReference type="EnsemblMetazoa" id="OVOC5793.1"/>
    </source>
</evidence>
<reference evidence="17" key="1">
    <citation type="submission" date="2013-10" db="EMBL/GenBank/DDBJ databases">
        <title>Genome sequencing of Onchocerca volvulus.</title>
        <authorList>
            <person name="Cotton J."/>
            <person name="Tsai J."/>
            <person name="Stanley E."/>
            <person name="Tracey A."/>
            <person name="Holroyd N."/>
            <person name="Lustigman S."/>
            <person name="Berriman M."/>
        </authorList>
    </citation>
    <scope>NUCLEOTIDE SEQUENCE</scope>
</reference>
<feature type="transmembrane region" description="Helical" evidence="14">
    <location>
        <begin position="322"/>
        <end position="341"/>
    </location>
</feature>
<evidence type="ECO:0000256" key="14">
    <source>
        <dbReference type="SAM" id="Phobius"/>
    </source>
</evidence>
<evidence type="ECO:0000256" key="2">
    <source>
        <dbReference type="ARBA" id="ARBA00012543"/>
    </source>
</evidence>
<feature type="transmembrane region" description="Helical" evidence="14">
    <location>
        <begin position="886"/>
        <end position="905"/>
    </location>
</feature>
<evidence type="ECO:0000256" key="6">
    <source>
        <dbReference type="ARBA" id="ARBA00022692"/>
    </source>
</evidence>
<feature type="transmembrane region" description="Helical" evidence="14">
    <location>
        <begin position="280"/>
        <end position="302"/>
    </location>
</feature>
<accession>A0A8R1Y011</accession>
<dbReference type="AlphaFoldDB" id="A0A8R1Y011"/>
<evidence type="ECO:0000256" key="5">
    <source>
        <dbReference type="ARBA" id="ARBA00022679"/>
    </source>
</evidence>
<dbReference type="GO" id="GO:1904778">
    <property type="term" value="P:positive regulation of protein localization to cell cortex"/>
    <property type="evidence" value="ECO:0007669"/>
    <property type="project" value="EnsemblMetazoa"/>
</dbReference>
<dbReference type="SUPFAM" id="SSF53448">
    <property type="entry name" value="Nucleotide-diphospho-sugar transferases"/>
    <property type="match status" value="1"/>
</dbReference>
<reference evidence="16" key="2">
    <citation type="submission" date="2022-06" db="UniProtKB">
        <authorList>
            <consortium name="EnsemblMetazoa"/>
        </authorList>
    </citation>
    <scope>IDENTIFICATION</scope>
</reference>
<feature type="transmembrane region" description="Helical" evidence="14">
    <location>
        <begin position="135"/>
        <end position="155"/>
    </location>
</feature>
<feature type="transmembrane region" description="Helical" evidence="14">
    <location>
        <begin position="849"/>
        <end position="874"/>
    </location>
</feature>
<keyword evidence="17" id="KW-1185">Reference proteome</keyword>
<feature type="transmembrane region" description="Helical" evidence="14">
    <location>
        <begin position="1189"/>
        <end position="1207"/>
    </location>
</feature>
<dbReference type="GO" id="GO:0005938">
    <property type="term" value="C:cell cortex"/>
    <property type="evidence" value="ECO:0007669"/>
    <property type="project" value="EnsemblMetazoa"/>
</dbReference>
<keyword evidence="7 14" id="KW-1133">Transmembrane helix</keyword>
<dbReference type="InterPro" id="IPR004835">
    <property type="entry name" value="Chitin_synth"/>
</dbReference>
<feature type="transmembrane region" description="Helical" evidence="14">
    <location>
        <begin position="230"/>
        <end position="252"/>
    </location>
</feature>
<dbReference type="FunFam" id="3.90.550.10:FF:000139">
    <property type="entry name" value="Chitin synthase 8"/>
    <property type="match status" value="1"/>
</dbReference>
<evidence type="ECO:0000256" key="8">
    <source>
        <dbReference type="ARBA" id="ARBA00023054"/>
    </source>
</evidence>
<evidence type="ECO:0000313" key="17">
    <source>
        <dbReference type="Proteomes" id="UP000024404"/>
    </source>
</evidence>
<evidence type="ECO:0000259" key="15">
    <source>
        <dbReference type="Pfam" id="PF23000"/>
    </source>
</evidence>
<organism evidence="16 17">
    <name type="scientific">Onchocerca volvulus</name>
    <dbReference type="NCBI Taxonomy" id="6282"/>
    <lineage>
        <taxon>Eukaryota</taxon>
        <taxon>Metazoa</taxon>
        <taxon>Ecdysozoa</taxon>
        <taxon>Nematoda</taxon>
        <taxon>Chromadorea</taxon>
        <taxon>Rhabditida</taxon>
        <taxon>Spirurina</taxon>
        <taxon>Spiruromorpha</taxon>
        <taxon>Filarioidea</taxon>
        <taxon>Onchocercidae</taxon>
        <taxon>Onchocerca</taxon>
    </lineage>
</organism>
<dbReference type="Proteomes" id="UP000024404">
    <property type="component" value="Unassembled WGS sequence"/>
</dbReference>
<keyword evidence="9 14" id="KW-0472">Membrane</keyword>
<evidence type="ECO:0000256" key="11">
    <source>
        <dbReference type="ARBA" id="ARBA00046329"/>
    </source>
</evidence>
<evidence type="ECO:0000256" key="12">
    <source>
        <dbReference type="ARBA" id="ARBA00048014"/>
    </source>
</evidence>
<evidence type="ECO:0000256" key="3">
    <source>
        <dbReference type="ARBA" id="ARBA00022475"/>
    </source>
</evidence>
<dbReference type="PANTHER" id="PTHR22914:SF12">
    <property type="entry name" value="CHITIN SYNTHASE CHS-1"/>
    <property type="match status" value="1"/>
</dbReference>
<feature type="transmembrane region" description="Helical" evidence="14">
    <location>
        <begin position="1248"/>
        <end position="1269"/>
    </location>
</feature>
<proteinExistence type="inferred from homology"/>
<feature type="transmembrane region" description="Helical" evidence="14">
    <location>
        <begin position="161"/>
        <end position="182"/>
    </location>
</feature>
<feature type="transmembrane region" description="Helical" evidence="14">
    <location>
        <begin position="353"/>
        <end position="373"/>
    </location>
</feature>
<dbReference type="GO" id="GO:0030703">
    <property type="term" value="P:eggshell formation"/>
    <property type="evidence" value="ECO:0007669"/>
    <property type="project" value="EnsemblMetazoa"/>
</dbReference>
<dbReference type="GO" id="GO:0005886">
    <property type="term" value="C:plasma membrane"/>
    <property type="evidence" value="ECO:0007669"/>
    <property type="project" value="UniProtKB-SubCell"/>
</dbReference>
<keyword evidence="3" id="KW-1003">Cell membrane</keyword>
<dbReference type="Pfam" id="PF23000">
    <property type="entry name" value="ChitinSynthase_IV_N"/>
    <property type="match status" value="1"/>
</dbReference>
<dbReference type="GO" id="GO:0006031">
    <property type="term" value="P:chitin biosynthetic process"/>
    <property type="evidence" value="ECO:0007669"/>
    <property type="project" value="EnsemblMetazoa"/>
</dbReference>
<feature type="transmembrane region" description="Helical" evidence="14">
    <location>
        <begin position="969"/>
        <end position="992"/>
    </location>
</feature>
<keyword evidence="4" id="KW-0328">Glycosyltransferase</keyword>
<comment type="catalytic activity">
    <reaction evidence="12">
        <text>[(1-&gt;4)-N-acetyl-beta-D-glucosaminyl](n) + UDP-N-acetyl-alpha-D-glucosamine = [(1-&gt;4)-N-acetyl-beta-D-glucosaminyl](n+1) + UDP + H(+)</text>
        <dbReference type="Rhea" id="RHEA:16637"/>
        <dbReference type="Rhea" id="RHEA-COMP:9593"/>
        <dbReference type="Rhea" id="RHEA-COMP:9595"/>
        <dbReference type="ChEBI" id="CHEBI:15378"/>
        <dbReference type="ChEBI" id="CHEBI:17029"/>
        <dbReference type="ChEBI" id="CHEBI:57705"/>
        <dbReference type="ChEBI" id="CHEBI:58223"/>
        <dbReference type="EC" id="2.4.1.16"/>
    </reaction>
</comment>
<feature type="coiled-coil region" evidence="13">
    <location>
        <begin position="1046"/>
        <end position="1073"/>
    </location>
</feature>
<dbReference type="EnsemblMetazoa" id="OVOC5793.1">
    <property type="protein sequence ID" value="OVOC5793.1"/>
    <property type="gene ID" value="WBGene00242602"/>
</dbReference>
<protein>
    <recommendedName>
        <fullName evidence="2">chitin synthase</fullName>
        <ecNumber evidence="2">2.4.1.16</ecNumber>
    </recommendedName>
</protein>
<keyword evidence="10" id="KW-0325">Glycoprotein</keyword>
<feature type="domain" description="Chitin synthase chs-1/2 N-terminal putative transporter" evidence="15">
    <location>
        <begin position="33"/>
        <end position="422"/>
    </location>
</feature>
<evidence type="ECO:0000256" key="13">
    <source>
        <dbReference type="SAM" id="Coils"/>
    </source>
</evidence>
<dbReference type="InterPro" id="IPR029044">
    <property type="entry name" value="Nucleotide-diphossugar_trans"/>
</dbReference>
<sequence>MSSEALLKWDGFKSRWDIFQSQSHGYHLNNELTPWMVKILQILKFLIFWVSHLLLIFGATISKLVVILMATSIELKASESYFEKKCSVGKEKTRSKEVTASVICVLWLIQNVPDVMAIIQSLYRIYQYPKERKGAILMLFVMECCRSTGLAILFFHVFPSLGPLHCLILSVSVMFMPLYFKIKRLIQWSFDPMWTLKNRLKLLVRSCSYSILFLIIFASCYMWSITSIPFFKYIALPLGLILSSFGFWDLWIDESHSISSYHYLYQLKYGMRKMSSVTRLIVSILRILTSVSIVWIVKLRYLPFEAVKKLLIENISVSENTIALYTLALWIIFLNFFLRFIARLLSAMSMRVLAALHPLLIIVPLLMMIFIWTCFISPACAIRGYLSFYDLRWHCLAWEASQESLQERCFSVIWLIAYLCWAYQHVKAPKFGPDDDVFDTITSVMNGLTIEQSLVVYRVSLKRKKMDGDRRSLGGAEVDDAGDLRITNNEIDKIVTLYVCATMWHETQVEMMQMLKSIIKYFLRRSKLTLNKITSRYFRLDKEHSLTLTERRRSDDIKYRLEAHIFFDDAWEDQMECGRAPNAFLQTFFHLLLELTQNGSTDEKSIAKDSVLVNTAYGGRLVVRLPAGTLLFVHLKDKQLVMYLYYLLGHRIMDSHMSVEDRQIEADSTYILAIDGDSKFEPSAVMKLLRLMNVKNEIGCACGRIHPIGEGMMIWYQKFEYAISHWFQKATEHVFGCVLCAPGCFSLFRASALMDDNVMHKYTETACEPRHFVQYDQGEDRWLSTLLLKQGYRIEYAATADAETYAPEGFLEFFNQRRRWTPSSIANTVDLLGEYNRVCRNNKSISKMYILYQSVMIGFSLLSPSIVFTMLVYAQVSTFEVESNKMLLYNSLPVFTFIMLCFRADSNYQIIFAKFISVVYGFVMLAVAVATTNQIILETVLSPTPIFMLCMIGIFILAAMLHPQEFHNIFYGVIFFLMIPCTYIFMALYALINLNVINWGTREAASAAAGKHASDTELHDLLQRSGFYKVIDFVRSKPSWRSTTTATASAVEVQEIEKKVANMEKELQSLKERDVSFPPVRFNTTATAHTHLHVLSVPQALLNNQKEQEEDVMLFSSSAPLKTLISKENMNRFLWMDIEYLQVCSRGRLNAAEDEFWNSMIEQYLKPLEITEEETRRDVANLANLRNRIASLVLIANGLLVLAVFLIQKHKEIFSVQYKPYEGFEWSKLSKKTGKFELTDEPLKVEPVGLFIIAFLLIILVVQTCGMFAHRINTLLGAFYEVSNMEDFDFSTKNIENENGIKENAQQMFDAALYENAHGADGYVRIHCDKTHATYNVFHKLQQARLVHQSAVSQVSRL</sequence>
<feature type="transmembrane region" description="Helical" evidence="14">
    <location>
        <begin position="911"/>
        <end position="932"/>
    </location>
</feature>